<evidence type="ECO:0000313" key="3">
    <source>
        <dbReference type="Proteomes" id="UP000809273"/>
    </source>
</evidence>
<evidence type="ECO:0008006" key="4">
    <source>
        <dbReference type="Google" id="ProtNLM"/>
    </source>
</evidence>
<name>A0A9D8KD11_9DELT</name>
<evidence type="ECO:0000256" key="1">
    <source>
        <dbReference type="SAM" id="Phobius"/>
    </source>
</evidence>
<feature type="transmembrane region" description="Helical" evidence="1">
    <location>
        <begin position="162"/>
        <end position="188"/>
    </location>
</feature>
<accession>A0A9D8KD11</accession>
<organism evidence="2 3">
    <name type="scientific">Candidatus Zymogenus saltonus</name>
    <dbReference type="NCBI Taxonomy" id="2844893"/>
    <lineage>
        <taxon>Bacteria</taxon>
        <taxon>Deltaproteobacteria</taxon>
        <taxon>Candidatus Zymogenia</taxon>
        <taxon>Candidatus Zymogeniales</taxon>
        <taxon>Candidatus Zymogenaceae</taxon>
        <taxon>Candidatus Zymogenus</taxon>
    </lineage>
</organism>
<keyword evidence="1" id="KW-1133">Transmembrane helix</keyword>
<keyword evidence="1" id="KW-0472">Membrane</keyword>
<keyword evidence="1" id="KW-0812">Transmembrane</keyword>
<reference evidence="2" key="1">
    <citation type="journal article" date="2021" name="Environ. Microbiol.">
        <title>Genomic characterization of three novel Desulfobacterota classes expand the metabolic and phylogenetic diversity of the phylum.</title>
        <authorList>
            <person name="Murphy C.L."/>
            <person name="Biggerstaff J."/>
            <person name="Eichhorn A."/>
            <person name="Ewing E."/>
            <person name="Shahan R."/>
            <person name="Soriano D."/>
            <person name="Stewart S."/>
            <person name="VanMol K."/>
            <person name="Walker R."/>
            <person name="Walters P."/>
            <person name="Elshahed M.S."/>
            <person name="Youssef N.H."/>
        </authorList>
    </citation>
    <scope>NUCLEOTIDE SEQUENCE</scope>
    <source>
        <strain evidence="2">Zod_Metabat.24</strain>
    </source>
</reference>
<feature type="transmembrane region" description="Helical" evidence="1">
    <location>
        <begin position="83"/>
        <end position="111"/>
    </location>
</feature>
<feature type="transmembrane region" description="Helical" evidence="1">
    <location>
        <begin position="46"/>
        <end position="71"/>
    </location>
</feature>
<gene>
    <name evidence="2" type="ORF">JW984_04500</name>
</gene>
<feature type="transmembrane region" description="Helical" evidence="1">
    <location>
        <begin position="7"/>
        <end position="34"/>
    </location>
</feature>
<protein>
    <recommendedName>
        <fullName evidence="4">DUF4328 domain-containing protein</fullName>
    </recommendedName>
</protein>
<dbReference type="EMBL" id="JAFGIX010000022">
    <property type="protein sequence ID" value="MBN1572439.1"/>
    <property type="molecule type" value="Genomic_DNA"/>
</dbReference>
<proteinExistence type="predicted"/>
<comment type="caution">
    <text evidence="2">The sequence shown here is derived from an EMBL/GenBank/DDBJ whole genome shotgun (WGS) entry which is preliminary data.</text>
</comment>
<reference evidence="2" key="2">
    <citation type="submission" date="2021-01" db="EMBL/GenBank/DDBJ databases">
        <authorList>
            <person name="Hahn C.R."/>
            <person name="Youssef N.H."/>
            <person name="Elshahed M."/>
        </authorList>
    </citation>
    <scope>NUCLEOTIDE SEQUENCE</scope>
    <source>
        <strain evidence="2">Zod_Metabat.24</strain>
    </source>
</reference>
<dbReference type="AlphaFoldDB" id="A0A9D8KD11"/>
<evidence type="ECO:0000313" key="2">
    <source>
        <dbReference type="EMBL" id="MBN1572439.1"/>
    </source>
</evidence>
<dbReference type="Proteomes" id="UP000809273">
    <property type="component" value="Unassembled WGS sequence"/>
</dbReference>
<feature type="transmembrane region" description="Helical" evidence="1">
    <location>
        <begin position="131"/>
        <end position="150"/>
    </location>
</feature>
<sequence>MTRMSKSFYLGSFIGATVFIFFLAIIVLVAAAFVPNIENLKVHAMAGLIFFVIICIAVGIYLVVVTGMFFYKMWDAIRDREIPVSPALAVVLLLIPIVNFFWALLVYPMYVKYYNEYIGRRAVDVHALSPGLFYAYPALLGIYIVCMVIAQAAQIAPGSTILMLIAMPFSIVGMVASIASFVVFFIIVSKVCDAVNILPSTTAGGGMIRSARIR</sequence>